<evidence type="ECO:0000313" key="2">
    <source>
        <dbReference type="Proteomes" id="UP000053989"/>
    </source>
</evidence>
<reference evidence="2" key="2">
    <citation type="submission" date="2015-01" db="EMBL/GenBank/DDBJ databases">
        <title>Evolutionary Origins and Diversification of the Mycorrhizal Mutualists.</title>
        <authorList>
            <consortium name="DOE Joint Genome Institute"/>
            <consortium name="Mycorrhizal Genomics Consortium"/>
            <person name="Kohler A."/>
            <person name="Kuo A."/>
            <person name="Nagy L.G."/>
            <person name="Floudas D."/>
            <person name="Copeland A."/>
            <person name="Barry K.W."/>
            <person name="Cichocki N."/>
            <person name="Veneault-Fourrey C."/>
            <person name="LaButti K."/>
            <person name="Lindquist E.A."/>
            <person name="Lipzen A."/>
            <person name="Lundell T."/>
            <person name="Morin E."/>
            <person name="Murat C."/>
            <person name="Riley R."/>
            <person name="Ohm R."/>
            <person name="Sun H."/>
            <person name="Tunlid A."/>
            <person name="Henrissat B."/>
            <person name="Grigoriev I.V."/>
            <person name="Hibbett D.S."/>
            <person name="Martin F."/>
        </authorList>
    </citation>
    <scope>NUCLEOTIDE SEQUENCE [LARGE SCALE GENOMIC DNA]</scope>
    <source>
        <strain evidence="2">Foug A</strain>
    </source>
</reference>
<dbReference type="EMBL" id="KN822195">
    <property type="protein sequence ID" value="KIM52911.1"/>
    <property type="molecule type" value="Genomic_DNA"/>
</dbReference>
<accession>A0A0C3D9W8</accession>
<reference evidence="1 2" key="1">
    <citation type="submission" date="2014-04" db="EMBL/GenBank/DDBJ databases">
        <authorList>
            <consortium name="DOE Joint Genome Institute"/>
            <person name="Kuo A."/>
            <person name="Kohler A."/>
            <person name="Nagy L.G."/>
            <person name="Floudas D."/>
            <person name="Copeland A."/>
            <person name="Barry K.W."/>
            <person name="Cichocki N."/>
            <person name="Veneault-Fourrey C."/>
            <person name="LaButti K."/>
            <person name="Lindquist E.A."/>
            <person name="Lipzen A."/>
            <person name="Lundell T."/>
            <person name="Morin E."/>
            <person name="Murat C."/>
            <person name="Sun H."/>
            <person name="Tunlid A."/>
            <person name="Henrissat B."/>
            <person name="Grigoriev I.V."/>
            <person name="Hibbett D.S."/>
            <person name="Martin F."/>
            <person name="Nordberg H.P."/>
            <person name="Cantor M.N."/>
            <person name="Hua S.X."/>
        </authorList>
    </citation>
    <scope>NUCLEOTIDE SEQUENCE [LARGE SCALE GENOMIC DNA]</scope>
    <source>
        <strain evidence="1 2">Foug A</strain>
    </source>
</reference>
<gene>
    <name evidence="1" type="ORF">SCLCIDRAFT_1223304</name>
</gene>
<sequence>MFIETPVCDRDLQGERVCLIPGQGCDIVLPGEGATVFIECWSAWDGKIASLSALRVPPWIMYIMGALGAGRLDGETTPRRG</sequence>
<protein>
    <submittedName>
        <fullName evidence="1">Uncharacterized protein</fullName>
    </submittedName>
</protein>
<dbReference type="AlphaFoldDB" id="A0A0C3D9W8"/>
<evidence type="ECO:0000313" key="1">
    <source>
        <dbReference type="EMBL" id="KIM52911.1"/>
    </source>
</evidence>
<organism evidence="1 2">
    <name type="scientific">Scleroderma citrinum Foug A</name>
    <dbReference type="NCBI Taxonomy" id="1036808"/>
    <lineage>
        <taxon>Eukaryota</taxon>
        <taxon>Fungi</taxon>
        <taxon>Dikarya</taxon>
        <taxon>Basidiomycota</taxon>
        <taxon>Agaricomycotina</taxon>
        <taxon>Agaricomycetes</taxon>
        <taxon>Agaricomycetidae</taxon>
        <taxon>Boletales</taxon>
        <taxon>Sclerodermatineae</taxon>
        <taxon>Sclerodermataceae</taxon>
        <taxon>Scleroderma</taxon>
    </lineage>
</organism>
<proteinExistence type="predicted"/>
<dbReference type="HOGENOM" id="CLU_2575251_0_0_1"/>
<dbReference type="Proteomes" id="UP000053989">
    <property type="component" value="Unassembled WGS sequence"/>
</dbReference>
<keyword evidence="2" id="KW-1185">Reference proteome</keyword>
<name>A0A0C3D9W8_9AGAM</name>
<dbReference type="InParanoid" id="A0A0C3D9W8"/>